<dbReference type="CDD" id="cd00332">
    <property type="entry name" value="PAL-HAL"/>
    <property type="match status" value="1"/>
</dbReference>
<dbReference type="FunFam" id="1.10.275.10:FF:000009">
    <property type="entry name" value="Phenylalanine ammonia-lyase"/>
    <property type="match status" value="1"/>
</dbReference>
<comment type="similarity">
    <text evidence="3 10">Belongs to the PAL/histidase family.</text>
</comment>
<comment type="pathway">
    <text evidence="2 11">Phenylpropanoid metabolism; trans-cinnamate biosynthesis; trans-cinnamate from L-phenylalanine: step 1/1.</text>
</comment>
<dbReference type="EC" id="4.3.1.24" evidence="11"/>
<evidence type="ECO:0000256" key="7">
    <source>
        <dbReference type="ARBA" id="ARBA00023232"/>
    </source>
</evidence>
<keyword evidence="5" id="KW-0963">Cytoplasm</keyword>
<dbReference type="Gene3D" id="1.10.274.20">
    <property type="entry name" value="Phenylalanine ammonia-lyase 1, domain 3"/>
    <property type="match status" value="1"/>
</dbReference>
<dbReference type="GO" id="GO:0045548">
    <property type="term" value="F:phenylalanine ammonia-lyase activity"/>
    <property type="evidence" value="ECO:0007669"/>
    <property type="project" value="UniProtKB-EC"/>
</dbReference>
<reference evidence="12" key="1">
    <citation type="submission" date="2013-04" db="UniProtKB">
        <authorList>
            <consortium name="EnsemblPlants"/>
        </authorList>
    </citation>
    <scope>IDENTIFICATION</scope>
</reference>
<dbReference type="UniPathway" id="UPA00713">
    <property type="reaction ID" value="UER00725"/>
</dbReference>
<dbReference type="Gramene" id="OB02G32090.1">
    <property type="protein sequence ID" value="OB02G32090.1"/>
    <property type="gene ID" value="OB02G32090"/>
</dbReference>
<comment type="catalytic activity">
    <reaction evidence="11">
        <text>L-phenylalanine = (E)-cinnamate + NH4(+)</text>
        <dbReference type="Rhea" id="RHEA:21384"/>
        <dbReference type="ChEBI" id="CHEBI:15669"/>
        <dbReference type="ChEBI" id="CHEBI:28938"/>
        <dbReference type="ChEBI" id="CHEBI:58095"/>
        <dbReference type="EC" id="4.3.1.24"/>
    </reaction>
</comment>
<dbReference type="RefSeq" id="XP_006647544.1">
    <property type="nucleotide sequence ID" value="XM_006647481.3"/>
</dbReference>
<accession>J3LEZ2</accession>
<dbReference type="InterPro" id="IPR005922">
    <property type="entry name" value="Phe_NH3-lyase"/>
</dbReference>
<evidence type="ECO:0000256" key="6">
    <source>
        <dbReference type="ARBA" id="ARBA00023051"/>
    </source>
</evidence>
<dbReference type="InterPro" id="IPR023144">
    <property type="entry name" value="Phe_NH3-lyase_shielding_dom_sf"/>
</dbReference>
<dbReference type="EnsemblPlants" id="OB02G32090.1">
    <property type="protein sequence ID" value="OB02G32090.1"/>
    <property type="gene ID" value="OB02G32090"/>
</dbReference>
<dbReference type="HOGENOM" id="CLU_014801_3_0_1"/>
<keyword evidence="6 11" id="KW-0587">Phenylpropanoid metabolism</keyword>
<gene>
    <name evidence="12" type="primary">LOC102718239</name>
</gene>
<evidence type="ECO:0000256" key="11">
    <source>
        <dbReference type="RuleBase" id="RU003955"/>
    </source>
</evidence>
<dbReference type="STRING" id="4533.J3LEZ2"/>
<dbReference type="Proteomes" id="UP000006038">
    <property type="component" value="Unassembled WGS sequence"/>
</dbReference>
<evidence type="ECO:0000256" key="3">
    <source>
        <dbReference type="ARBA" id="ARBA00007238"/>
    </source>
</evidence>
<dbReference type="Pfam" id="PF00221">
    <property type="entry name" value="Lyase_aromatic"/>
    <property type="match status" value="1"/>
</dbReference>
<dbReference type="InterPro" id="IPR001106">
    <property type="entry name" value="Aromatic_Lyase"/>
</dbReference>
<evidence type="ECO:0000256" key="5">
    <source>
        <dbReference type="ARBA" id="ARBA00022490"/>
    </source>
</evidence>
<evidence type="ECO:0000256" key="2">
    <source>
        <dbReference type="ARBA" id="ARBA00005138"/>
    </source>
</evidence>
<organism evidence="12">
    <name type="scientific">Oryza brachyantha</name>
    <name type="common">malo sina</name>
    <dbReference type="NCBI Taxonomy" id="4533"/>
    <lineage>
        <taxon>Eukaryota</taxon>
        <taxon>Viridiplantae</taxon>
        <taxon>Streptophyta</taxon>
        <taxon>Embryophyta</taxon>
        <taxon>Tracheophyta</taxon>
        <taxon>Spermatophyta</taxon>
        <taxon>Magnoliopsida</taxon>
        <taxon>Liliopsida</taxon>
        <taxon>Poales</taxon>
        <taxon>Poaceae</taxon>
        <taxon>BOP clade</taxon>
        <taxon>Oryzoideae</taxon>
        <taxon>Oryzeae</taxon>
        <taxon>Oryzinae</taxon>
        <taxon>Oryza</taxon>
    </lineage>
</organism>
<keyword evidence="13" id="KW-1185">Reference proteome</keyword>
<dbReference type="GO" id="GO:0006559">
    <property type="term" value="P:L-phenylalanine catabolic process"/>
    <property type="evidence" value="ECO:0007669"/>
    <property type="project" value="UniProtKB-KW"/>
</dbReference>
<comment type="subunit">
    <text evidence="4">Homotetramer.</text>
</comment>
<dbReference type="Gene3D" id="1.20.200.10">
    <property type="entry name" value="Fumarase/aspartase (Central domain)"/>
    <property type="match status" value="1"/>
</dbReference>
<dbReference type="InterPro" id="IPR008948">
    <property type="entry name" value="L-Aspartase-like"/>
</dbReference>
<dbReference type="OrthoDB" id="607499at2759"/>
<dbReference type="KEGG" id="obr:102718239"/>
<dbReference type="FunFam" id="1.10.274.20:FF:000001">
    <property type="entry name" value="Phenylalanine ammonia-lyase"/>
    <property type="match status" value="1"/>
</dbReference>
<evidence type="ECO:0000313" key="12">
    <source>
        <dbReference type="EnsemblPlants" id="OB02G32090.1"/>
    </source>
</evidence>
<evidence type="ECO:0000313" key="13">
    <source>
        <dbReference type="Proteomes" id="UP000006038"/>
    </source>
</evidence>
<protein>
    <recommendedName>
        <fullName evidence="9 11">Phenylalanine ammonia-lyase</fullName>
        <ecNumber evidence="11">4.3.1.24</ecNumber>
    </recommendedName>
</protein>
<dbReference type="PROSITE" id="PS00488">
    <property type="entry name" value="PAL_HISTIDASE"/>
    <property type="match status" value="1"/>
</dbReference>
<keyword evidence="7" id="KW-0585">Phenylalanine catabolism</keyword>
<dbReference type="InterPro" id="IPR024083">
    <property type="entry name" value="Fumarase/histidase_N"/>
</dbReference>
<dbReference type="AlphaFoldDB" id="J3LEZ2"/>
<dbReference type="eggNOG" id="KOG0222">
    <property type="taxonomic scope" value="Eukaryota"/>
</dbReference>
<comment type="subcellular location">
    <subcellularLocation>
        <location evidence="1 11">Cytoplasm</location>
    </subcellularLocation>
</comment>
<evidence type="ECO:0000256" key="10">
    <source>
        <dbReference type="RuleBase" id="RU003954"/>
    </source>
</evidence>
<dbReference type="PANTHER" id="PTHR10362">
    <property type="entry name" value="HISTIDINE AMMONIA-LYASE"/>
    <property type="match status" value="1"/>
</dbReference>
<sequence length="713" mass="76629">MACENGQVAADGIDGLCIAAPRADPLNWGKAAEEMAGSHLDEVKRMVAEYRQPLVKIEGASLRIAQVAAVAAAGEARVELDESARERVKASSDWVMNSMMNGTDSYGVTTGFGATSHRRTKEGGALQRELIRFLNAGAFGTGTDGHVLSAEATRAAMLVRINTLLQGYSGIRFEILEAIAKLLNANVTPCLPLRGTVTASGDLVPLSYIAGLVTGRENSVAVAPDGSKVNAAEAFKIAGIQGGFFELQPKEGLAMVNGTAVGSGLASTVLFEANILAVLAEVLSAVFCEVMNGKPEYTDHLTHKLKHHPGQIEAAAIMEHILEGSSYMKLAKKLGELDPLMKPKQDRYALRTSPQWLGPQIEVIRAATKSIEREINSVNDNPLIDVSRDKALHGGNFQGTPIGVSMDNTRLAIAAIGKLMFAQFSELVNDYYNNGLPSNLSGGRNPSLDYGFKGAEIAMASYCSELQFLGNPVTNHVQSAEQHNQDVNSLGLISSRKTAEAVEILKLMSSTFLVALCQAIDLRHIEENVKSAVKSCVMTVARKTLSTSATGGLHAARFCEKDLLQEIDREAVFAYADDPCSANYPLMKKLRGVLVERALANGAAEFNAETSVFAKVAQFEEELRAALPRAVEAARAAVEDGTAATPNRITKCRSYPLYRFVREELGTAYLTGEKTRSPGEELNKVLVAINQGKHIDPLLECLKEWNGEPLPIC</sequence>
<dbReference type="NCBIfam" id="TIGR01226">
    <property type="entry name" value="phe_am_lyase"/>
    <property type="match status" value="1"/>
</dbReference>
<name>J3LEZ2_ORYBR</name>
<evidence type="ECO:0000256" key="4">
    <source>
        <dbReference type="ARBA" id="ARBA00011881"/>
    </source>
</evidence>
<dbReference type="OMA" id="AFIACRY"/>
<dbReference type="InterPro" id="IPR022313">
    <property type="entry name" value="Phe/His_NH3-lyase_AS"/>
</dbReference>
<dbReference type="Gene3D" id="1.10.275.10">
    <property type="entry name" value="Fumarase/aspartase (N-terminal domain)"/>
    <property type="match status" value="1"/>
</dbReference>
<evidence type="ECO:0000256" key="9">
    <source>
        <dbReference type="ARBA" id="ARBA00070019"/>
    </source>
</evidence>
<dbReference type="GO" id="GO:0005737">
    <property type="term" value="C:cytoplasm"/>
    <property type="evidence" value="ECO:0007669"/>
    <property type="project" value="UniProtKB-SubCell"/>
</dbReference>
<dbReference type="FunFam" id="1.20.200.10:FF:000009">
    <property type="entry name" value="Phenylalanine ammonia-lyase"/>
    <property type="match status" value="1"/>
</dbReference>
<proteinExistence type="inferred from homology"/>
<dbReference type="GeneID" id="102718239"/>
<evidence type="ECO:0000256" key="1">
    <source>
        <dbReference type="ARBA" id="ARBA00004496"/>
    </source>
</evidence>
<keyword evidence="8 10" id="KW-0456">Lyase</keyword>
<evidence type="ECO:0000256" key="8">
    <source>
        <dbReference type="ARBA" id="ARBA00023239"/>
    </source>
</evidence>
<dbReference type="SUPFAM" id="SSF48557">
    <property type="entry name" value="L-aspartase-like"/>
    <property type="match status" value="1"/>
</dbReference>
<dbReference type="GO" id="GO:0009800">
    <property type="term" value="P:cinnamic acid biosynthetic process"/>
    <property type="evidence" value="ECO:0007669"/>
    <property type="project" value="UniProtKB-UniPathway"/>
</dbReference>